<dbReference type="Proteomes" id="UP000033710">
    <property type="component" value="Unassembled WGS sequence"/>
</dbReference>
<dbReference type="RefSeq" id="XP_016590611.1">
    <property type="nucleotide sequence ID" value="XM_016734649.1"/>
</dbReference>
<gene>
    <name evidence="4" type="ORF">SPSK_07997</name>
</gene>
<dbReference type="OrthoDB" id="15001at2759"/>
<evidence type="ECO:0000256" key="2">
    <source>
        <dbReference type="ARBA" id="ARBA00043974"/>
    </source>
</evidence>
<evidence type="ECO:0000313" key="5">
    <source>
        <dbReference type="Proteomes" id="UP000033710"/>
    </source>
</evidence>
<keyword evidence="1" id="KW-0143">Chaperone</keyword>
<dbReference type="KEGG" id="ssck:SPSK_07997"/>
<dbReference type="GO" id="GO:0005737">
    <property type="term" value="C:cytoplasm"/>
    <property type="evidence" value="ECO:0007669"/>
    <property type="project" value="TreeGrafter"/>
</dbReference>
<sequence length="191" mass="21069">MHLCTVCIDETLPLVDVVRLRLSLRIVPVDAHADSFSHVAHRERGAPSAPGVHDLMRHGVGPKVAAPSSDLSSKAAATGAAAPQLDSAHPLEARLKQWEATRENMRMEMLRRTYGVAEPVRRGMELKITRDGEWRPLALGSAGPGSALLPSVHEDILLGRDTTVDWEDIYTGEESRAVPTFHEEMERKLRM</sequence>
<dbReference type="PANTHER" id="PTHR12828:SF3">
    <property type="entry name" value="PROTEASOME MATURATION PROTEIN"/>
    <property type="match status" value="1"/>
</dbReference>
<dbReference type="AlphaFoldDB" id="A0A0F2MGI2"/>
<dbReference type="GO" id="GO:0005634">
    <property type="term" value="C:nucleus"/>
    <property type="evidence" value="ECO:0007669"/>
    <property type="project" value="TreeGrafter"/>
</dbReference>
<dbReference type="GO" id="GO:0000502">
    <property type="term" value="C:proteasome complex"/>
    <property type="evidence" value="ECO:0007669"/>
    <property type="project" value="UniProtKB-KW"/>
</dbReference>
<dbReference type="VEuPathDB" id="FungiDB:SPSK_07997"/>
<dbReference type="Pfam" id="PF05348">
    <property type="entry name" value="UMP1"/>
    <property type="match status" value="1"/>
</dbReference>
<keyword evidence="4" id="KW-0647">Proteasome</keyword>
<name>A0A0F2MGI2_SPOSC</name>
<dbReference type="GeneID" id="27669926"/>
<evidence type="ECO:0000256" key="3">
    <source>
        <dbReference type="SAM" id="MobiDB-lite"/>
    </source>
</evidence>
<accession>A0A0F2MGI2</accession>
<dbReference type="InterPro" id="IPR008012">
    <property type="entry name" value="Ump1"/>
</dbReference>
<reference evidence="4 5" key="1">
    <citation type="journal article" date="2014" name="BMC Genomics">
        <title>Comparative genomics of the major fungal agents of human and animal Sporotrichosis: Sporothrix schenckii and Sporothrix brasiliensis.</title>
        <authorList>
            <person name="Teixeira M.M."/>
            <person name="de Almeida L.G."/>
            <person name="Kubitschek-Barreira P."/>
            <person name="Alves F.L."/>
            <person name="Kioshima E.S."/>
            <person name="Abadio A.K."/>
            <person name="Fernandes L."/>
            <person name="Derengowski L.S."/>
            <person name="Ferreira K.S."/>
            <person name="Souza R.C."/>
            <person name="Ruiz J.C."/>
            <person name="de Andrade N.C."/>
            <person name="Paes H.C."/>
            <person name="Nicola A.M."/>
            <person name="Albuquerque P."/>
            <person name="Gerber A.L."/>
            <person name="Martins V.P."/>
            <person name="Peconick L.D."/>
            <person name="Neto A.V."/>
            <person name="Chaucanez C.B."/>
            <person name="Silva P.A."/>
            <person name="Cunha O.L."/>
            <person name="de Oliveira F.F."/>
            <person name="dos Santos T.C."/>
            <person name="Barros A.L."/>
            <person name="Soares M.A."/>
            <person name="de Oliveira L.M."/>
            <person name="Marini M.M."/>
            <person name="Villalobos-Duno H."/>
            <person name="Cunha M.M."/>
            <person name="de Hoog S."/>
            <person name="da Silveira J.F."/>
            <person name="Henrissat B."/>
            <person name="Nino-Vega G.A."/>
            <person name="Cisalpino P.S."/>
            <person name="Mora-Montes H.M."/>
            <person name="Almeida S.R."/>
            <person name="Stajich J.E."/>
            <person name="Lopes-Bezerra L.M."/>
            <person name="Vasconcelos A.T."/>
            <person name="Felipe M.S."/>
        </authorList>
    </citation>
    <scope>NUCLEOTIDE SEQUENCE [LARGE SCALE GENOMIC DNA]</scope>
    <source>
        <strain evidence="4 5">1099-18</strain>
    </source>
</reference>
<evidence type="ECO:0000313" key="4">
    <source>
        <dbReference type="EMBL" id="KJR87935.1"/>
    </source>
</evidence>
<proteinExistence type="inferred from homology"/>
<reference evidence="4 5" key="2">
    <citation type="journal article" date="2015" name="Eukaryot. Cell">
        <title>Asexual propagation of a virulent clone complex in a human and feline outbreak of sporotrichosis.</title>
        <authorList>
            <person name="Teixeira Mde M."/>
            <person name="Rodrigues A.M."/>
            <person name="Tsui C.K."/>
            <person name="de Almeida L.G."/>
            <person name="Van Diepeningen A.D."/>
            <person name="van den Ende B.G."/>
            <person name="Fernandes G.F."/>
            <person name="Kano R."/>
            <person name="Hamelin R.C."/>
            <person name="Lopes-Bezerra L.M."/>
            <person name="Vasconcelos A.T."/>
            <person name="de Hoog S."/>
            <person name="de Camargo Z.P."/>
            <person name="Felipe M.S."/>
        </authorList>
    </citation>
    <scope>NUCLEOTIDE SEQUENCE [LARGE SCALE GENOMIC DNA]</scope>
    <source>
        <strain evidence="4 5">1099-18</strain>
    </source>
</reference>
<dbReference type="GO" id="GO:0043248">
    <property type="term" value="P:proteasome assembly"/>
    <property type="evidence" value="ECO:0007669"/>
    <property type="project" value="InterPro"/>
</dbReference>
<feature type="region of interest" description="Disordered" evidence="3">
    <location>
        <begin position="59"/>
        <end position="88"/>
    </location>
</feature>
<organism evidence="4 5">
    <name type="scientific">Sporothrix schenckii 1099-18</name>
    <dbReference type="NCBI Taxonomy" id="1397361"/>
    <lineage>
        <taxon>Eukaryota</taxon>
        <taxon>Fungi</taxon>
        <taxon>Dikarya</taxon>
        <taxon>Ascomycota</taxon>
        <taxon>Pezizomycotina</taxon>
        <taxon>Sordariomycetes</taxon>
        <taxon>Sordariomycetidae</taxon>
        <taxon>Ophiostomatales</taxon>
        <taxon>Ophiostomataceae</taxon>
        <taxon>Sporothrix</taxon>
    </lineage>
</organism>
<dbReference type="EMBL" id="AXCR01000004">
    <property type="protein sequence ID" value="KJR87935.1"/>
    <property type="molecule type" value="Genomic_DNA"/>
</dbReference>
<protein>
    <submittedName>
        <fullName evidence="4">Proteasome maturation protein</fullName>
    </submittedName>
</protein>
<comment type="caution">
    <text evidence="4">The sequence shown here is derived from an EMBL/GenBank/DDBJ whole genome shotgun (WGS) entry which is preliminary data.</text>
</comment>
<comment type="similarity">
    <text evidence="2">Belongs to the POMP/UMP1 family.</text>
</comment>
<evidence type="ECO:0000256" key="1">
    <source>
        <dbReference type="ARBA" id="ARBA00023186"/>
    </source>
</evidence>
<dbReference type="PANTHER" id="PTHR12828">
    <property type="entry name" value="PROTEASOME MATURATION PROTEIN UMP1"/>
    <property type="match status" value="1"/>
</dbReference>